<name>A0AAD6E9I8_9EURO</name>
<protein>
    <submittedName>
        <fullName evidence="1">Uncharacterized protein</fullName>
    </submittedName>
</protein>
<keyword evidence="2" id="KW-1185">Reference proteome</keyword>
<dbReference type="Proteomes" id="UP001213799">
    <property type="component" value="Unassembled WGS sequence"/>
</dbReference>
<dbReference type="GeneID" id="81588084"/>
<dbReference type="RefSeq" id="XP_056753627.1">
    <property type="nucleotide sequence ID" value="XM_056897842.1"/>
</dbReference>
<comment type="caution">
    <text evidence="1">The sequence shown here is derived from an EMBL/GenBank/DDBJ whole genome shotgun (WGS) entry which is preliminary data.</text>
</comment>
<gene>
    <name evidence="1" type="ORF">N7537_006785</name>
</gene>
<dbReference type="AlphaFoldDB" id="A0AAD6E9I8"/>
<dbReference type="EMBL" id="JAQJAE010000003">
    <property type="protein sequence ID" value="KAJ5603829.1"/>
    <property type="molecule type" value="Genomic_DNA"/>
</dbReference>
<proteinExistence type="predicted"/>
<reference evidence="1" key="2">
    <citation type="submission" date="2023-01" db="EMBL/GenBank/DDBJ databases">
        <authorList>
            <person name="Petersen C."/>
        </authorList>
    </citation>
    <scope>NUCLEOTIDE SEQUENCE</scope>
    <source>
        <strain evidence="1">IBT 12815</strain>
    </source>
</reference>
<sequence length="73" mass="8237">MEPARQALRDFVAAVHEAAAHEEFKPDFPDFPDLREDTGDFMLELSGVLSEVLSYNDDIESEFKEFELVGGES</sequence>
<reference evidence="1" key="1">
    <citation type="journal article" date="2023" name="IMA Fungus">
        <title>Comparative genomic study of the Penicillium genus elucidates a diverse pangenome and 15 lateral gene transfer events.</title>
        <authorList>
            <person name="Petersen C."/>
            <person name="Sorensen T."/>
            <person name="Nielsen M.R."/>
            <person name="Sondergaard T.E."/>
            <person name="Sorensen J.L."/>
            <person name="Fitzpatrick D.A."/>
            <person name="Frisvad J.C."/>
            <person name="Nielsen K.L."/>
        </authorList>
    </citation>
    <scope>NUCLEOTIDE SEQUENCE</scope>
    <source>
        <strain evidence="1">IBT 12815</strain>
    </source>
</reference>
<evidence type="ECO:0000313" key="1">
    <source>
        <dbReference type="EMBL" id="KAJ5603829.1"/>
    </source>
</evidence>
<accession>A0AAD6E9I8</accession>
<organism evidence="1 2">
    <name type="scientific">Penicillium hordei</name>
    <dbReference type="NCBI Taxonomy" id="40994"/>
    <lineage>
        <taxon>Eukaryota</taxon>
        <taxon>Fungi</taxon>
        <taxon>Dikarya</taxon>
        <taxon>Ascomycota</taxon>
        <taxon>Pezizomycotina</taxon>
        <taxon>Eurotiomycetes</taxon>
        <taxon>Eurotiomycetidae</taxon>
        <taxon>Eurotiales</taxon>
        <taxon>Aspergillaceae</taxon>
        <taxon>Penicillium</taxon>
    </lineage>
</organism>
<evidence type="ECO:0000313" key="2">
    <source>
        <dbReference type="Proteomes" id="UP001213799"/>
    </source>
</evidence>